<protein>
    <recommendedName>
        <fullName evidence="1">HEN1 double-stranded RNA binding domain-containing protein</fullName>
    </recommendedName>
</protein>
<dbReference type="AlphaFoldDB" id="A0A0A9HFI0"/>
<organism evidence="2">
    <name type="scientific">Arundo donax</name>
    <name type="common">Giant reed</name>
    <name type="synonym">Donax arundinaceus</name>
    <dbReference type="NCBI Taxonomy" id="35708"/>
    <lineage>
        <taxon>Eukaryota</taxon>
        <taxon>Viridiplantae</taxon>
        <taxon>Streptophyta</taxon>
        <taxon>Embryophyta</taxon>
        <taxon>Tracheophyta</taxon>
        <taxon>Spermatophyta</taxon>
        <taxon>Magnoliopsida</taxon>
        <taxon>Liliopsida</taxon>
        <taxon>Poales</taxon>
        <taxon>Poaceae</taxon>
        <taxon>PACMAD clade</taxon>
        <taxon>Arundinoideae</taxon>
        <taxon>Arundineae</taxon>
        <taxon>Arundo</taxon>
    </lineage>
</organism>
<dbReference type="Pfam" id="PF17842">
    <property type="entry name" value="dsRBD2"/>
    <property type="match status" value="1"/>
</dbReference>
<dbReference type="InterPro" id="IPR040870">
    <property type="entry name" value="HEN1_dsRBD2"/>
</dbReference>
<evidence type="ECO:0000259" key="1">
    <source>
        <dbReference type="Pfam" id="PF17842"/>
    </source>
</evidence>
<dbReference type="EMBL" id="GBRH01161946">
    <property type="protein sequence ID" value="JAE35950.1"/>
    <property type="molecule type" value="Transcribed_RNA"/>
</dbReference>
<sequence>MFKCEVNIYSKKQELLLEYSTAETSSNYLMLFRILH</sequence>
<feature type="domain" description="HEN1 double-stranded RNA binding" evidence="1">
    <location>
        <begin position="1"/>
        <end position="24"/>
    </location>
</feature>
<reference evidence="2" key="2">
    <citation type="journal article" date="2015" name="Data Brief">
        <title>Shoot transcriptome of the giant reed, Arundo donax.</title>
        <authorList>
            <person name="Barrero R.A."/>
            <person name="Guerrero F.D."/>
            <person name="Moolhuijzen P."/>
            <person name="Goolsby J.A."/>
            <person name="Tidwell J."/>
            <person name="Bellgard S.E."/>
            <person name="Bellgard M.I."/>
        </authorList>
    </citation>
    <scope>NUCLEOTIDE SEQUENCE</scope>
    <source>
        <tissue evidence="2">Shoot tissue taken approximately 20 cm above the soil surface</tissue>
    </source>
</reference>
<accession>A0A0A9HFI0</accession>
<reference evidence="2" key="1">
    <citation type="submission" date="2014-09" db="EMBL/GenBank/DDBJ databases">
        <authorList>
            <person name="Magalhaes I.L.F."/>
            <person name="Oliveira U."/>
            <person name="Santos F.R."/>
            <person name="Vidigal T.H.D.A."/>
            <person name="Brescovit A.D."/>
            <person name="Santos A.J."/>
        </authorList>
    </citation>
    <scope>NUCLEOTIDE SEQUENCE</scope>
    <source>
        <tissue evidence="2">Shoot tissue taken approximately 20 cm above the soil surface</tissue>
    </source>
</reference>
<proteinExistence type="predicted"/>
<evidence type="ECO:0000313" key="2">
    <source>
        <dbReference type="EMBL" id="JAE35950.1"/>
    </source>
</evidence>
<name>A0A0A9HFI0_ARUDO</name>